<keyword evidence="2 4" id="KW-0863">Zinc-finger</keyword>
<evidence type="ECO:0000313" key="8">
    <source>
        <dbReference type="EnsemblPlants" id="AUR62020745-RA:cds"/>
    </source>
</evidence>
<dbReference type="EnsemblPlants" id="AUR62020745-RA">
    <property type="protein sequence ID" value="AUR62020745-RA:cds"/>
    <property type="gene ID" value="AUR62020745"/>
</dbReference>
<organism evidence="8 9">
    <name type="scientific">Chenopodium quinoa</name>
    <name type="common">Quinoa</name>
    <dbReference type="NCBI Taxonomy" id="63459"/>
    <lineage>
        <taxon>Eukaryota</taxon>
        <taxon>Viridiplantae</taxon>
        <taxon>Streptophyta</taxon>
        <taxon>Embryophyta</taxon>
        <taxon>Tracheophyta</taxon>
        <taxon>Spermatophyta</taxon>
        <taxon>Magnoliopsida</taxon>
        <taxon>eudicotyledons</taxon>
        <taxon>Gunneridae</taxon>
        <taxon>Pentapetalae</taxon>
        <taxon>Caryophyllales</taxon>
        <taxon>Chenopodiaceae</taxon>
        <taxon>Chenopodioideae</taxon>
        <taxon>Atripliceae</taxon>
        <taxon>Chenopodium</taxon>
    </lineage>
</organism>
<name>A0A803LZ44_CHEQI</name>
<keyword evidence="9" id="KW-1185">Reference proteome</keyword>
<dbReference type="AlphaFoldDB" id="A0A803LZ44"/>
<evidence type="ECO:0000256" key="6">
    <source>
        <dbReference type="SAM" id="MobiDB-lite"/>
    </source>
</evidence>
<accession>A0A803LZ44</accession>
<evidence type="ECO:0000256" key="5">
    <source>
        <dbReference type="SAM" id="Coils"/>
    </source>
</evidence>
<feature type="domain" description="GRF-type" evidence="7">
    <location>
        <begin position="28"/>
        <end position="69"/>
    </location>
</feature>
<dbReference type="PANTHER" id="PTHR33248">
    <property type="entry name" value="ZINC ION-BINDING PROTEIN"/>
    <property type="match status" value="1"/>
</dbReference>
<reference evidence="8" key="2">
    <citation type="submission" date="2021-03" db="UniProtKB">
        <authorList>
            <consortium name="EnsemblPlants"/>
        </authorList>
    </citation>
    <scope>IDENTIFICATION</scope>
</reference>
<evidence type="ECO:0000256" key="4">
    <source>
        <dbReference type="PROSITE-ProRule" id="PRU01343"/>
    </source>
</evidence>
<dbReference type="GO" id="GO:0008270">
    <property type="term" value="F:zinc ion binding"/>
    <property type="evidence" value="ECO:0007669"/>
    <property type="project" value="UniProtKB-KW"/>
</dbReference>
<keyword evidence="5" id="KW-0175">Coiled coil</keyword>
<dbReference type="Pfam" id="PF06839">
    <property type="entry name" value="Zn_ribbon_GRF"/>
    <property type="match status" value="1"/>
</dbReference>
<dbReference type="Gramene" id="AUR62020745-RA">
    <property type="protein sequence ID" value="AUR62020745-RA:cds"/>
    <property type="gene ID" value="AUR62020745"/>
</dbReference>
<dbReference type="InterPro" id="IPR010666">
    <property type="entry name" value="Znf_GRF"/>
</dbReference>
<feature type="coiled-coil region" evidence="5">
    <location>
        <begin position="85"/>
        <end position="112"/>
    </location>
</feature>
<keyword evidence="1" id="KW-0479">Metal-binding</keyword>
<evidence type="ECO:0000256" key="1">
    <source>
        <dbReference type="ARBA" id="ARBA00022723"/>
    </source>
</evidence>
<keyword evidence="3" id="KW-0862">Zinc</keyword>
<evidence type="ECO:0000259" key="7">
    <source>
        <dbReference type="PROSITE" id="PS51999"/>
    </source>
</evidence>
<evidence type="ECO:0000256" key="3">
    <source>
        <dbReference type="ARBA" id="ARBA00022833"/>
    </source>
</evidence>
<dbReference type="Proteomes" id="UP000596660">
    <property type="component" value="Unplaced"/>
</dbReference>
<dbReference type="PROSITE" id="PS51999">
    <property type="entry name" value="ZF_GRF"/>
    <property type="match status" value="1"/>
</dbReference>
<evidence type="ECO:0000313" key="9">
    <source>
        <dbReference type="Proteomes" id="UP000596660"/>
    </source>
</evidence>
<reference evidence="8" key="1">
    <citation type="journal article" date="2017" name="Nature">
        <title>The genome of Chenopodium quinoa.</title>
        <authorList>
            <person name="Jarvis D.E."/>
            <person name="Ho Y.S."/>
            <person name="Lightfoot D.J."/>
            <person name="Schmoeckel S.M."/>
            <person name="Li B."/>
            <person name="Borm T.J.A."/>
            <person name="Ohyanagi H."/>
            <person name="Mineta K."/>
            <person name="Michell C.T."/>
            <person name="Saber N."/>
            <person name="Kharbatia N.M."/>
            <person name="Rupper R.R."/>
            <person name="Sharp A.R."/>
            <person name="Dally N."/>
            <person name="Boughton B.A."/>
            <person name="Woo Y.H."/>
            <person name="Gao G."/>
            <person name="Schijlen E.G.W.M."/>
            <person name="Guo X."/>
            <person name="Momin A.A."/>
            <person name="Negrao S."/>
            <person name="Al-Babili S."/>
            <person name="Gehring C."/>
            <person name="Roessner U."/>
            <person name="Jung C."/>
            <person name="Murphy K."/>
            <person name="Arold S.T."/>
            <person name="Gojobori T."/>
            <person name="van der Linden C.G."/>
            <person name="van Loo E.N."/>
            <person name="Jellen E.N."/>
            <person name="Maughan P.J."/>
            <person name="Tester M."/>
        </authorList>
    </citation>
    <scope>NUCLEOTIDE SEQUENCE [LARGE SCALE GENOMIC DNA]</scope>
    <source>
        <strain evidence="8">cv. PI 614886</strain>
    </source>
</reference>
<proteinExistence type="predicted"/>
<feature type="region of interest" description="Disordered" evidence="6">
    <location>
        <begin position="1"/>
        <end position="20"/>
    </location>
</feature>
<sequence length="135" mass="15430">MAGGRSVPVGSSRSSSNSRGGLYTTTKCNCGLDAVVRTMKKGHNIGSRFYECPKWQDTNCNFMKWVDCTNGDDLRLQIFDGDTTIAELEMHNKFLEDKLKIMQGQREKMEVMQQLKEELCDMRTELMQCSRNETN</sequence>
<evidence type="ECO:0000256" key="2">
    <source>
        <dbReference type="ARBA" id="ARBA00022771"/>
    </source>
</evidence>
<protein>
    <recommendedName>
        <fullName evidence="7">GRF-type domain-containing protein</fullName>
    </recommendedName>
</protein>